<evidence type="ECO:0000313" key="5">
    <source>
        <dbReference type="EMBL" id="CAG6737393.1"/>
    </source>
</evidence>
<evidence type="ECO:0000256" key="3">
    <source>
        <dbReference type="SAM" id="MobiDB-lite"/>
    </source>
</evidence>
<keyword evidence="4" id="KW-0732">Signal</keyword>
<evidence type="ECO:0000256" key="1">
    <source>
        <dbReference type="ARBA" id="ARBA00022614"/>
    </source>
</evidence>
<dbReference type="InterPro" id="IPR003591">
    <property type="entry name" value="Leu-rich_rpt_typical-subtyp"/>
</dbReference>
<keyword evidence="2" id="KW-0677">Repeat</keyword>
<dbReference type="SMART" id="SM00369">
    <property type="entry name" value="LRR_TYP"/>
    <property type="match status" value="5"/>
</dbReference>
<dbReference type="EMBL" id="HBUF01403136">
    <property type="protein sequence ID" value="CAG6737393.1"/>
    <property type="molecule type" value="Transcribed_RNA"/>
</dbReference>
<dbReference type="PANTHER" id="PTHR48051:SF1">
    <property type="entry name" value="RAS SUPPRESSOR PROTEIN 1"/>
    <property type="match status" value="1"/>
</dbReference>
<evidence type="ECO:0000256" key="4">
    <source>
        <dbReference type="SAM" id="SignalP"/>
    </source>
</evidence>
<feature type="chain" id="PRO_5034096941" evidence="4">
    <location>
        <begin position="16"/>
        <end position="635"/>
    </location>
</feature>
<accession>A0A8D8YY91</accession>
<evidence type="ECO:0000256" key="2">
    <source>
        <dbReference type="ARBA" id="ARBA00022737"/>
    </source>
</evidence>
<dbReference type="GO" id="GO:0005737">
    <property type="term" value="C:cytoplasm"/>
    <property type="evidence" value="ECO:0007669"/>
    <property type="project" value="TreeGrafter"/>
</dbReference>
<dbReference type="PANTHER" id="PTHR48051">
    <property type="match status" value="1"/>
</dbReference>
<dbReference type="Pfam" id="PF13855">
    <property type="entry name" value="LRR_8"/>
    <property type="match status" value="2"/>
</dbReference>
<dbReference type="AlphaFoldDB" id="A0A8D8YY91"/>
<feature type="region of interest" description="Disordered" evidence="3">
    <location>
        <begin position="526"/>
        <end position="549"/>
    </location>
</feature>
<dbReference type="Gene3D" id="3.80.10.10">
    <property type="entry name" value="Ribonuclease Inhibitor"/>
    <property type="match status" value="2"/>
</dbReference>
<sequence length="635" mass="72762">MLLLLQILIAKLCEIMKFELAISSVPDEETKSDINEQQDTIIEETIVDIDNLTKHLESTSISCSKEIEEKSSSEECEGIEVDTKECSLKETEVRNDKVANTKDKDKAMELIEHELNLCGKQHRDVYTVNLSHQNLTCILESMSEKLTKLVVLNISHNKLSALPDFLNFTSLRELNISHNAFEELPLCVQVYCSKLVKLDVSYNALKILHKPRCTHTLQVFYMNNNCQMKIPEWFWYQEFACLKELNMSSTDPFFDRLPIWLLNHMELKENGVFSNLILLTMQNTGAVMTNVSQLKYLRNIKHLNCSNNIEQPRSQNLLNILWELPSSLAYLISLQELRVSGVELNLIPEDIVNLVCLEVFDISYNRLYKLPDSMSKLKSLKWLNMSHNSIITLPDQFGVLSSLTTLLAQYNDLSELPVGFEALNLVYCDLYSNELAEGSVSVLKEIKTLHSLDVMQNYIKQDLLPLSIQHNLRVSLPESEMRLCEQKVVMGFETTDPNHRDFSDSFSSQKSLEAFSGYSSLGSSRCNSPVPAIQDPTPAPDSLDNSNWDDEPCNQPDTNSVFNEWQNDLPKTCYATDECRLPKSYDEAIEKFRTRRNTTDFIPSDSQVKFFNKRKAVRKFDFLSRAIVEGQFDSV</sequence>
<dbReference type="SUPFAM" id="SSF52058">
    <property type="entry name" value="L domain-like"/>
    <property type="match status" value="1"/>
</dbReference>
<dbReference type="PROSITE" id="PS51450">
    <property type="entry name" value="LRR"/>
    <property type="match status" value="2"/>
</dbReference>
<dbReference type="SMART" id="SM00364">
    <property type="entry name" value="LRR_BAC"/>
    <property type="match status" value="5"/>
</dbReference>
<dbReference type="InterPro" id="IPR001611">
    <property type="entry name" value="Leu-rich_rpt"/>
</dbReference>
<feature type="signal peptide" evidence="4">
    <location>
        <begin position="1"/>
        <end position="15"/>
    </location>
</feature>
<protein>
    <submittedName>
        <fullName evidence="5">Leucine-rich repeat-containing protein 1</fullName>
    </submittedName>
</protein>
<dbReference type="InterPro" id="IPR032675">
    <property type="entry name" value="LRR_dom_sf"/>
</dbReference>
<name>A0A8D8YY91_9HEMI</name>
<keyword evidence="1" id="KW-0433">Leucine-rich repeat</keyword>
<reference evidence="5" key="1">
    <citation type="submission" date="2021-05" db="EMBL/GenBank/DDBJ databases">
        <authorList>
            <person name="Alioto T."/>
            <person name="Alioto T."/>
            <person name="Gomez Garrido J."/>
        </authorList>
    </citation>
    <scope>NUCLEOTIDE SEQUENCE</scope>
</reference>
<organism evidence="5">
    <name type="scientific">Cacopsylla melanoneura</name>
    <dbReference type="NCBI Taxonomy" id="428564"/>
    <lineage>
        <taxon>Eukaryota</taxon>
        <taxon>Metazoa</taxon>
        <taxon>Ecdysozoa</taxon>
        <taxon>Arthropoda</taxon>
        <taxon>Hexapoda</taxon>
        <taxon>Insecta</taxon>
        <taxon>Pterygota</taxon>
        <taxon>Neoptera</taxon>
        <taxon>Paraneoptera</taxon>
        <taxon>Hemiptera</taxon>
        <taxon>Sternorrhyncha</taxon>
        <taxon>Psylloidea</taxon>
        <taxon>Psyllidae</taxon>
        <taxon>Psyllinae</taxon>
        <taxon>Cacopsylla</taxon>
    </lineage>
</organism>
<proteinExistence type="predicted"/>
<dbReference type="InterPro" id="IPR050216">
    <property type="entry name" value="LRR_domain-containing"/>
</dbReference>